<evidence type="ECO:0000256" key="1">
    <source>
        <dbReference type="ARBA" id="ARBA00023015"/>
    </source>
</evidence>
<dbReference type="SMART" id="SM00342">
    <property type="entry name" value="HTH_ARAC"/>
    <property type="match status" value="1"/>
</dbReference>
<keyword evidence="5" id="KW-0614">Plasmid</keyword>
<dbReference type="Proteomes" id="UP000682802">
    <property type="component" value="Plasmid p1"/>
</dbReference>
<dbReference type="SUPFAM" id="SSF51215">
    <property type="entry name" value="Regulatory protein AraC"/>
    <property type="match status" value="1"/>
</dbReference>
<evidence type="ECO:0000313" key="6">
    <source>
        <dbReference type="Proteomes" id="UP000682802"/>
    </source>
</evidence>
<accession>A0ABX8H4B7</accession>
<dbReference type="InterPro" id="IPR003313">
    <property type="entry name" value="AraC-bd"/>
</dbReference>
<evidence type="ECO:0000259" key="4">
    <source>
        <dbReference type="PROSITE" id="PS01124"/>
    </source>
</evidence>
<dbReference type="InterPro" id="IPR037923">
    <property type="entry name" value="HTH-like"/>
</dbReference>
<dbReference type="PROSITE" id="PS01124">
    <property type="entry name" value="HTH_ARAC_FAMILY_2"/>
    <property type="match status" value="1"/>
</dbReference>
<dbReference type="PRINTS" id="PR00032">
    <property type="entry name" value="HTHARAC"/>
</dbReference>
<dbReference type="InterPro" id="IPR018060">
    <property type="entry name" value="HTH_AraC"/>
</dbReference>
<dbReference type="Pfam" id="PF02311">
    <property type="entry name" value="AraC_binding"/>
    <property type="match status" value="1"/>
</dbReference>
<dbReference type="Gene3D" id="1.10.10.60">
    <property type="entry name" value="Homeodomain-like"/>
    <property type="match status" value="1"/>
</dbReference>
<dbReference type="PANTHER" id="PTHR43280">
    <property type="entry name" value="ARAC-FAMILY TRANSCRIPTIONAL REGULATOR"/>
    <property type="match status" value="1"/>
</dbReference>
<geneLocation type="plasmid" evidence="5 6">
    <name>p1</name>
</geneLocation>
<dbReference type="EMBL" id="CP076130">
    <property type="protein sequence ID" value="QWG10753.1"/>
    <property type="molecule type" value="Genomic_DNA"/>
</dbReference>
<dbReference type="SUPFAM" id="SSF46689">
    <property type="entry name" value="Homeodomain-like"/>
    <property type="match status" value="1"/>
</dbReference>
<keyword evidence="2" id="KW-0238">DNA-binding</keyword>
<organism evidence="5 6">
    <name type="scientific">Flammeovirga kamogawensis</name>
    <dbReference type="NCBI Taxonomy" id="373891"/>
    <lineage>
        <taxon>Bacteria</taxon>
        <taxon>Pseudomonadati</taxon>
        <taxon>Bacteroidota</taxon>
        <taxon>Cytophagia</taxon>
        <taxon>Cytophagales</taxon>
        <taxon>Flammeovirgaceae</taxon>
        <taxon>Flammeovirga</taxon>
    </lineage>
</organism>
<dbReference type="PANTHER" id="PTHR43280:SF32">
    <property type="entry name" value="TRANSCRIPTIONAL REGULATORY PROTEIN"/>
    <property type="match status" value="1"/>
</dbReference>
<feature type="domain" description="HTH araC/xylS-type" evidence="4">
    <location>
        <begin position="188"/>
        <end position="284"/>
    </location>
</feature>
<proteinExistence type="predicted"/>
<evidence type="ECO:0000313" key="5">
    <source>
        <dbReference type="EMBL" id="QWG10753.1"/>
    </source>
</evidence>
<keyword evidence="6" id="KW-1185">Reference proteome</keyword>
<dbReference type="Pfam" id="PF12833">
    <property type="entry name" value="HTH_18"/>
    <property type="match status" value="1"/>
</dbReference>
<evidence type="ECO:0000256" key="2">
    <source>
        <dbReference type="ARBA" id="ARBA00023125"/>
    </source>
</evidence>
<keyword evidence="3" id="KW-0804">Transcription</keyword>
<reference evidence="5 6" key="1">
    <citation type="submission" date="2021-05" db="EMBL/GenBank/DDBJ databases">
        <title>Comparative genomic studies on the polysaccharide-degrading batcterial strains of the Flammeovirga genus.</title>
        <authorList>
            <person name="Zewei F."/>
            <person name="Zheng Z."/>
            <person name="Yu L."/>
            <person name="Ruyue G."/>
            <person name="Yanhong M."/>
            <person name="Yuanyuan C."/>
            <person name="Jingyan G."/>
            <person name="Wenjun H."/>
        </authorList>
    </citation>
    <scope>NUCLEOTIDE SEQUENCE [LARGE SCALE GENOMIC DNA]</scope>
    <source>
        <strain evidence="5 6">YS10</strain>
        <plasmid evidence="5 6">p1</plasmid>
    </source>
</reference>
<dbReference type="InterPro" id="IPR020449">
    <property type="entry name" value="Tscrpt_reg_AraC-type_HTH"/>
</dbReference>
<keyword evidence="1" id="KW-0805">Transcription regulation</keyword>
<protein>
    <submittedName>
        <fullName evidence="5">AraC family transcriptional regulator</fullName>
    </submittedName>
</protein>
<name>A0ABX8H4B7_9BACT</name>
<sequence>MEKIPNISFKTDTFENGFEIIPFSTLFERLKNTIGHNPKKLHRIQFFNLFVITEGYGTHQVDLNEYKLKKGSVLKIAKGQIHAFTEKLHYDGYCIVFTEDFLLKYFSTSSIYAISHFYNYHLSFPVVKDVSFNDLFITQITKEFKEENSYLKLDIIAKILELFLLRLERDVHAFNLIKENKKQYLLFSDFRELVNKDYSKTRNVKDYAEMLSISSKHLNYIVKNFTSNTAKSFIDEYVLLEIKRTLLISSLPLKEVAFKMGFDEFTNFTKFFKKHTGITPKEYR</sequence>
<evidence type="ECO:0000256" key="3">
    <source>
        <dbReference type="ARBA" id="ARBA00023163"/>
    </source>
</evidence>
<dbReference type="InterPro" id="IPR009057">
    <property type="entry name" value="Homeodomain-like_sf"/>
</dbReference>
<gene>
    <name evidence="5" type="ORF">KM029_25675</name>
</gene>